<sequence length="112" mass="11630">MLVALLNVLRTQPQQTSMQTFALRHTPSFTPGPPGKSARARTNPTTTLGAAGPAVDSSPPAFPRNRFAPGARTVPVHQPARPATVRAFRTQPAEVGSVVMVVATASSSNCAA</sequence>
<organism evidence="2 3">
    <name type="scientific">Anopheles quadriannulatus</name>
    <name type="common">Mosquito</name>
    <dbReference type="NCBI Taxonomy" id="34691"/>
    <lineage>
        <taxon>Eukaryota</taxon>
        <taxon>Metazoa</taxon>
        <taxon>Ecdysozoa</taxon>
        <taxon>Arthropoda</taxon>
        <taxon>Hexapoda</taxon>
        <taxon>Insecta</taxon>
        <taxon>Pterygota</taxon>
        <taxon>Neoptera</taxon>
        <taxon>Endopterygota</taxon>
        <taxon>Diptera</taxon>
        <taxon>Nematocera</taxon>
        <taxon>Culicoidea</taxon>
        <taxon>Culicidae</taxon>
        <taxon>Anophelinae</taxon>
        <taxon>Anopheles</taxon>
    </lineage>
</organism>
<reference evidence="2" key="2">
    <citation type="submission" date="2020-05" db="UniProtKB">
        <authorList>
            <consortium name="EnsemblMetazoa"/>
        </authorList>
    </citation>
    <scope>IDENTIFICATION</scope>
    <source>
        <strain evidence="2">SANGQUA</strain>
    </source>
</reference>
<dbReference type="EnsemblMetazoa" id="AQUA014398-RC">
    <property type="protein sequence ID" value="AQUA014398-PC"/>
    <property type="gene ID" value="AQUA014398"/>
</dbReference>
<protein>
    <submittedName>
        <fullName evidence="2">Uncharacterized protein</fullName>
    </submittedName>
</protein>
<dbReference type="VEuPathDB" id="VectorBase:AQUA014398"/>
<feature type="region of interest" description="Disordered" evidence="1">
    <location>
        <begin position="24"/>
        <end position="78"/>
    </location>
</feature>
<accession>A0A182XRC1</accession>
<name>A0A182XRC1_ANOQN</name>
<keyword evidence="3" id="KW-1185">Reference proteome</keyword>
<evidence type="ECO:0000256" key="1">
    <source>
        <dbReference type="SAM" id="MobiDB-lite"/>
    </source>
</evidence>
<dbReference type="EnsemblMetazoa" id="AQUA014398-RB">
    <property type="protein sequence ID" value="AQUA014398-PB"/>
    <property type="gene ID" value="AQUA014398"/>
</dbReference>
<evidence type="ECO:0000313" key="3">
    <source>
        <dbReference type="Proteomes" id="UP000076407"/>
    </source>
</evidence>
<dbReference type="AlphaFoldDB" id="A0A182XRC1"/>
<proteinExistence type="predicted"/>
<reference evidence="3" key="1">
    <citation type="submission" date="2013-03" db="EMBL/GenBank/DDBJ databases">
        <title>The Genome Sequence of Anopheles quadriannulatus QUAD4_A.</title>
        <authorList>
            <consortium name="The Broad Institute Genomics Platform"/>
            <person name="Neafsey D.E."/>
            <person name="Howell P."/>
            <person name="Walker B."/>
            <person name="Young S.K."/>
            <person name="Zeng Q."/>
            <person name="Gargeya S."/>
            <person name="Fitzgerald M."/>
            <person name="Haas B."/>
            <person name="Abouelleil A."/>
            <person name="Allen A.W."/>
            <person name="Alvarado L."/>
            <person name="Arachchi H.M."/>
            <person name="Berlin A.M."/>
            <person name="Chapman S.B."/>
            <person name="Gainer-Dewar J."/>
            <person name="Goldberg J."/>
            <person name="Griggs A."/>
            <person name="Gujja S."/>
            <person name="Hansen M."/>
            <person name="Howarth C."/>
            <person name="Imamovic A."/>
            <person name="Ireland A."/>
            <person name="Larimer J."/>
            <person name="McCowan C."/>
            <person name="Murphy C."/>
            <person name="Pearson M."/>
            <person name="Poon T.W."/>
            <person name="Priest M."/>
            <person name="Roberts A."/>
            <person name="Saif S."/>
            <person name="Shea T."/>
            <person name="Sisk P."/>
            <person name="Sykes S."/>
            <person name="Wortman J."/>
            <person name="Nusbaum C."/>
            <person name="Birren B."/>
        </authorList>
    </citation>
    <scope>NUCLEOTIDE SEQUENCE [LARGE SCALE GENOMIC DNA]</scope>
    <source>
        <strain evidence="3">SANGQUA</strain>
    </source>
</reference>
<evidence type="ECO:0000313" key="2">
    <source>
        <dbReference type="EnsemblMetazoa" id="AQUA014398-PC"/>
    </source>
</evidence>
<dbReference type="Proteomes" id="UP000076407">
    <property type="component" value="Unassembled WGS sequence"/>
</dbReference>